<keyword evidence="2" id="KW-0433">Leucine-rich repeat</keyword>
<feature type="compositionally biased region" description="Polar residues" evidence="6">
    <location>
        <begin position="361"/>
        <end position="370"/>
    </location>
</feature>
<keyword evidence="3" id="KW-0677">Repeat</keyword>
<dbReference type="InterPro" id="IPR050576">
    <property type="entry name" value="Cilia_flagella_integrity"/>
</dbReference>
<feature type="compositionally biased region" description="Low complexity" evidence="6">
    <location>
        <begin position="461"/>
        <end position="474"/>
    </location>
</feature>
<feature type="region of interest" description="Disordered" evidence="6">
    <location>
        <begin position="1047"/>
        <end position="1138"/>
    </location>
</feature>
<dbReference type="PANTHER" id="PTHR45973:SF9">
    <property type="entry name" value="LEUCINE-RICH REPEAT-CONTAINING PROTEIN 46"/>
    <property type="match status" value="1"/>
</dbReference>
<feature type="region of interest" description="Disordered" evidence="6">
    <location>
        <begin position="644"/>
        <end position="714"/>
    </location>
</feature>
<dbReference type="SUPFAM" id="SSF56219">
    <property type="entry name" value="DNase I-like"/>
    <property type="match status" value="1"/>
</dbReference>
<dbReference type="PANTHER" id="PTHR45973">
    <property type="entry name" value="PROTEIN PHOSPHATASE 1 REGULATORY SUBUNIT SDS22-RELATED"/>
    <property type="match status" value="1"/>
</dbReference>
<evidence type="ECO:0000256" key="4">
    <source>
        <dbReference type="ARBA" id="ARBA00023069"/>
    </source>
</evidence>
<accession>A0A0G4F7E1</accession>
<sequence length="1542" mass="171374">MASSLTGLPKRRRDRTPACGRGGLREKHLKEKELNVNASRLRLGPLLTFAKLREKDHLWEILFSLRCVSLNLSGNEIKEVNLSGCSADSVFTKVRTYDLSFNRLSTFDGKLHPGFGSVLKLDLSNNCLRSVKNLHLLGSLETKLHHIVVEEGYPMLDWRVLSFLLLSAPSLEEVNGERVTAEKRENVRERVSSSSSEAGRQILLFVRDCISAMSSNSPKLVDSLQEYDPLFSVHNKLSLVLNERPWLVNSREYAAYKKTATAHPLDVRTFSPVRLRHGESRAPFPFLSGWRADLEEVQELPETEQQRERERRAREEAEALERAERERLEEIEREERIKKEQEENERRQKLARKPSALAGTRQRSLNANGSQGKGSVRIQAVRSSTLGGLTDSAAPRTSRSASTLAALLQPDDPPLSVAEEHNQQESTRAVRRQPSRASTTLTLGKDAQESSPQVRSVRALSISRRPSQSSIKSSTNRQPSMSQPGGEEKNGRDQERPWKENMAADFYGKDKPSPKGTTAKARNNRYRSMPALFGQQNPFPPQSIQERPEETSSPGASPLGGPSSSPPLPANMKQTGLASAPYASSAKRHTVAAVTASRNPSFCHMPSGIPGDTNNPVGFGGEADGASQRHQIDQKDPLSFAFFPPSRKNSTAARPAPPPFRKPSLANSAVHFNEVAEEERGEKQKDEAAAQEASRRLSTMSSRSRTFTDNLGMENNDNRVEEHLAQTPNDQEEVVEEETKIQTFEERLRKRIGSMEELQVDMKERALERRAEATRSVLRETKLLSSLRKERARMYAEWLGELASRRPSSKLPFQERRHGVMTVGNLLRSRHRVPILPWAKEVSHASSSIAAYREKTEAIRLASLSLSSQQFSLSLSVGASDRYPLLKALMATEEDRGGECEEVFEGFLKETTTGEFEFLEQVVGGGLGTSSRNKNKNKITAPTEASLGLLGGEGESTEGPLKKQGTKQSFRFGRSPSLCSAKSGKSLLDFGALSSAHSAEDDLSGVPVGEGEFQQAQGGDGIGRQRPRGPSFLRQGPIAYQSEDVYLQPGSLPGRPSNNLGGPSPSVPPRRASLADSSLGVPSLSPPVRSSSAWREKRRERRKQELRESLADHEQGPRQRYIRSKRFTDSRSSVGRSATAAQMAMSICAHSAAASGGRGRSRSIPRDETRIHRETECHERQRLLLAGPPAGSALQGRNGVGFSFSRKAERQKPGVLQQAGNASRIGGAGDEEVAEFYRDLGEAVRKVPNGNPVIIGGDFNARVGERNEETAVVLGRFMEGQRYPNRNGQCLLEFCLEHELVVANSFFQHPLHHKGSWQHPRSKKWHELDYFLVKRRDLSRVCDVRVFRSIDCWSDHRFLPKVTAAATAEQLWEETAITIRSVAEATTEDKGIRPAPEWFAETCSQLLPLLEHKRKARVVYENASRKGETGVESKRREYVRARNAAAQAVRRARNAWWSQKGRELEEAFASNNFSKLHRFWKELQRPQGRPGINAILGEGQKAGDPPLTDAGEVRARFGRFFEGVLNLPSQAVKGVTDRIPQA</sequence>
<feature type="region of interest" description="Disordered" evidence="6">
    <location>
        <begin position="945"/>
        <end position="975"/>
    </location>
</feature>
<keyword evidence="4" id="KW-0969">Cilium</keyword>
<comment type="subcellular location">
    <subcellularLocation>
        <location evidence="1">Cell projection</location>
        <location evidence="1">Cilium</location>
    </subcellularLocation>
</comment>
<dbReference type="VEuPathDB" id="CryptoDB:Cvel_15502"/>
<evidence type="ECO:0000256" key="5">
    <source>
        <dbReference type="ARBA" id="ARBA00023273"/>
    </source>
</evidence>
<evidence type="ECO:0000256" key="1">
    <source>
        <dbReference type="ARBA" id="ARBA00004138"/>
    </source>
</evidence>
<evidence type="ECO:0000256" key="6">
    <source>
        <dbReference type="SAM" id="MobiDB-lite"/>
    </source>
</evidence>
<proteinExistence type="predicted"/>
<dbReference type="InterPro" id="IPR036691">
    <property type="entry name" value="Endo/exonu/phosph_ase_sf"/>
</dbReference>
<dbReference type="PROSITE" id="PS51450">
    <property type="entry name" value="LRR"/>
    <property type="match status" value="1"/>
</dbReference>
<feature type="compositionally biased region" description="Low complexity" evidence="6">
    <location>
        <begin position="690"/>
        <end position="708"/>
    </location>
</feature>
<keyword evidence="5" id="KW-0966">Cell projection</keyword>
<evidence type="ECO:0000256" key="2">
    <source>
        <dbReference type="ARBA" id="ARBA00022614"/>
    </source>
</evidence>
<feature type="compositionally biased region" description="Low complexity" evidence="6">
    <location>
        <begin position="1077"/>
        <end position="1093"/>
    </location>
</feature>
<protein>
    <recommendedName>
        <fullName evidence="8">Endonuclease/exonuclease/phosphatase domain-containing protein</fullName>
    </recommendedName>
</protein>
<reference evidence="7" key="1">
    <citation type="submission" date="2014-11" db="EMBL/GenBank/DDBJ databases">
        <authorList>
            <person name="Otto D Thomas"/>
            <person name="Naeem Raeece"/>
        </authorList>
    </citation>
    <scope>NUCLEOTIDE SEQUENCE</scope>
</reference>
<dbReference type="InterPro" id="IPR032675">
    <property type="entry name" value="LRR_dom_sf"/>
</dbReference>
<feature type="compositionally biased region" description="Basic and acidic residues" evidence="6">
    <location>
        <begin position="486"/>
        <end position="499"/>
    </location>
</feature>
<dbReference type="InterPro" id="IPR001611">
    <property type="entry name" value="Leu-rich_rpt"/>
</dbReference>
<dbReference type="Gene3D" id="3.60.10.10">
    <property type="entry name" value="Endonuclease/exonuclease/phosphatase"/>
    <property type="match status" value="1"/>
</dbReference>
<feature type="region of interest" description="Disordered" evidence="6">
    <location>
        <begin position="411"/>
        <end position="626"/>
    </location>
</feature>
<feature type="compositionally biased region" description="Polar residues" evidence="6">
    <location>
        <begin position="534"/>
        <end position="545"/>
    </location>
</feature>
<evidence type="ECO:0000313" key="7">
    <source>
        <dbReference type="EMBL" id="CEM08190.1"/>
    </source>
</evidence>
<evidence type="ECO:0000256" key="3">
    <source>
        <dbReference type="ARBA" id="ARBA00022737"/>
    </source>
</evidence>
<feature type="compositionally biased region" description="Basic and acidic residues" evidence="6">
    <location>
        <begin position="304"/>
        <end position="325"/>
    </location>
</feature>
<dbReference type="EMBL" id="CDMZ01000166">
    <property type="protein sequence ID" value="CEM08190.1"/>
    <property type="molecule type" value="Genomic_DNA"/>
</dbReference>
<gene>
    <name evidence="7" type="ORF">Cvel_15502</name>
</gene>
<feature type="region of interest" description="Disordered" evidence="6">
    <location>
        <begin position="1151"/>
        <end position="1172"/>
    </location>
</feature>
<evidence type="ECO:0008006" key="8">
    <source>
        <dbReference type="Google" id="ProtNLM"/>
    </source>
</evidence>
<feature type="compositionally biased region" description="Basic and acidic residues" evidence="6">
    <location>
        <begin position="678"/>
        <end position="688"/>
    </location>
</feature>
<dbReference type="SUPFAM" id="SSF52058">
    <property type="entry name" value="L domain-like"/>
    <property type="match status" value="1"/>
</dbReference>
<name>A0A0G4F7E1_9ALVE</name>
<feature type="compositionally biased region" description="Low complexity" evidence="6">
    <location>
        <begin position="552"/>
        <end position="563"/>
    </location>
</feature>
<feature type="region of interest" description="Disordered" evidence="6">
    <location>
        <begin position="1000"/>
        <end position="1035"/>
    </location>
</feature>
<feature type="region of interest" description="Disordered" evidence="6">
    <location>
        <begin position="340"/>
        <end position="377"/>
    </location>
</feature>
<dbReference type="Gene3D" id="3.80.10.10">
    <property type="entry name" value="Ribonuclease Inhibitor"/>
    <property type="match status" value="1"/>
</dbReference>
<organism evidence="7">
    <name type="scientific">Chromera velia CCMP2878</name>
    <dbReference type="NCBI Taxonomy" id="1169474"/>
    <lineage>
        <taxon>Eukaryota</taxon>
        <taxon>Sar</taxon>
        <taxon>Alveolata</taxon>
        <taxon>Colpodellida</taxon>
        <taxon>Chromeraceae</taxon>
        <taxon>Chromera</taxon>
    </lineage>
</organism>
<feature type="compositionally biased region" description="Basic and acidic residues" evidence="6">
    <location>
        <begin position="1094"/>
        <end position="1117"/>
    </location>
</feature>
<feature type="region of interest" description="Disordered" evidence="6">
    <location>
        <begin position="1"/>
        <end position="22"/>
    </location>
</feature>
<feature type="region of interest" description="Disordered" evidence="6">
    <location>
        <begin position="297"/>
        <end position="325"/>
    </location>
</feature>